<evidence type="ECO:0000313" key="3">
    <source>
        <dbReference type="EMBL" id="VTS89164.1"/>
    </source>
</evidence>
<sequence length="246" mass="26705">MKTKKLITSLIFLTTLLFNVIASPVAYAMTQSESTTRVSISREEANLIKTYQQNINFITDQESQNLKTFVLNSINENIPIHSSLEEYDFENIRTFKYDTMTLVSVSKYNSLLSTLTFTIDSGNITSYIENDVINDNGYFRNNVYQNGTLLSSNLTTAKYLSNDEVLASIKSLENATPDNVLVGKTRGLDAKCFAIFTGAGAAIIGAILKLCGTPCALTPPVCIACLGSIVAVGAGSIAAGVAFCWK</sequence>
<feature type="chain" id="PRO_5040893335" evidence="2">
    <location>
        <begin position="29"/>
        <end position="246"/>
    </location>
</feature>
<evidence type="ECO:0000256" key="2">
    <source>
        <dbReference type="SAM" id="SignalP"/>
    </source>
</evidence>
<evidence type="ECO:0000256" key="1">
    <source>
        <dbReference type="SAM" id="Phobius"/>
    </source>
</evidence>
<proteinExistence type="predicted"/>
<feature type="signal peptide" evidence="2">
    <location>
        <begin position="1"/>
        <end position="28"/>
    </location>
</feature>
<dbReference type="RefSeq" id="WP_260663608.1">
    <property type="nucleotide sequence ID" value="NZ_CABEIM010000004.1"/>
</dbReference>
<dbReference type="AlphaFoldDB" id="A0A9X9SJI6"/>
<dbReference type="EMBL" id="CABEIM010000004">
    <property type="protein sequence ID" value="VTS89164.1"/>
    <property type="molecule type" value="Genomic_DNA"/>
</dbReference>
<gene>
    <name evidence="3" type="ORF">NCTC7982_02246</name>
</gene>
<keyword evidence="1" id="KW-1133">Transmembrane helix</keyword>
<protein>
    <submittedName>
        <fullName evidence="3">Uncharacterized protein</fullName>
    </submittedName>
</protein>
<organism evidence="3 4">
    <name type="scientific">Streptococcus dysgalactiae</name>
    <dbReference type="NCBI Taxonomy" id="1334"/>
    <lineage>
        <taxon>Bacteria</taxon>
        <taxon>Bacillati</taxon>
        <taxon>Bacillota</taxon>
        <taxon>Bacilli</taxon>
        <taxon>Lactobacillales</taxon>
        <taxon>Streptococcaceae</taxon>
        <taxon>Streptococcus</taxon>
    </lineage>
</organism>
<keyword evidence="1" id="KW-0812">Transmembrane</keyword>
<accession>A0A9X9SJI6</accession>
<evidence type="ECO:0000313" key="4">
    <source>
        <dbReference type="Proteomes" id="UP000373301"/>
    </source>
</evidence>
<dbReference type="Proteomes" id="UP000373301">
    <property type="component" value="Unassembled WGS sequence"/>
</dbReference>
<feature type="transmembrane region" description="Helical" evidence="1">
    <location>
        <begin position="217"/>
        <end position="245"/>
    </location>
</feature>
<keyword evidence="2" id="KW-0732">Signal</keyword>
<reference evidence="3 4" key="1">
    <citation type="submission" date="2019-05" db="EMBL/GenBank/DDBJ databases">
        <authorList>
            <consortium name="Pathogen Informatics"/>
        </authorList>
    </citation>
    <scope>NUCLEOTIDE SEQUENCE [LARGE SCALE GENOMIC DNA]</scope>
    <source>
        <strain evidence="3 4">NCTC7982</strain>
    </source>
</reference>
<keyword evidence="1" id="KW-0472">Membrane</keyword>
<comment type="caution">
    <text evidence="3">The sequence shown here is derived from an EMBL/GenBank/DDBJ whole genome shotgun (WGS) entry which is preliminary data.</text>
</comment>
<name>A0A9X9SJI6_STRDY</name>